<dbReference type="InterPro" id="IPR001763">
    <property type="entry name" value="Rhodanese-like_dom"/>
</dbReference>
<reference evidence="5" key="1">
    <citation type="submission" date="2011-03" db="EMBL/GenBank/DDBJ databases">
        <title>Comparative genomics and transcriptomics of Neospora caninum and Toxoplasma gondii.</title>
        <authorList>
            <person name="Reid A.J."/>
            <person name="Sohal A."/>
            <person name="Harris D."/>
            <person name="Quail M."/>
            <person name="Sanders M."/>
            <person name="Berriman M."/>
            <person name="Wastling J.M."/>
            <person name="Pain A."/>
        </authorList>
    </citation>
    <scope>NUCLEOTIDE SEQUENCE</scope>
    <source>
        <strain evidence="5">Liverpool</strain>
    </source>
</reference>
<dbReference type="PANTHER" id="PTHR11364">
    <property type="entry name" value="THIOSULFATE SULFERTANSFERASE"/>
    <property type="match status" value="1"/>
</dbReference>
<dbReference type="VEuPathDB" id="ToxoDB:NCLIV_070240"/>
<evidence type="ECO:0000256" key="3">
    <source>
        <dbReference type="SAM" id="MobiDB-lite"/>
    </source>
</evidence>
<sequence length="661" mass="71162">MKPPRSPAVCHALLGPAELAELLLRFGSSTAKAQIAGAKKGMHARAPPREIGQQNVETEACSTTCDLFLQLGVADEAAGCNSRDGRQDKTARTTRDSANCERSEETMGEQDRHLFLFDASWTDLPVFGGRNAAREFREGARLPHAVFFDVDACSDRDSPYPHMMPGATEFAVYLAWKAREARCRATHAKEQESHGSSGPKKEQDLEERETKNVDALGARERKGAISPGPTLDGSPGCSPEVDIDRDIFVVYDGVGVFSSPRVYFMLKAFGCSNVFVLDGGIKRWIAEGYPVERGLVSAVGFEAADAPAPAAPSRTASGDASVHGESRRAAETREETDRRAELEATPNAQEMVERARDACRAAVNVASLGDTEAAKRLSEKATAAAVASGQRRAEELPRVCLDSSCLVAYDAVARLAQTQGGHTPDAGEGKERGSENRSTAAAPEEVCTARVGAPLPGARQNAVCRLLVDARVAGRFRGEQPEPRGGIPSGHIPGSVNLPFPDVLEIFCEATESGTPHELSLSPFASSPAEKAFAWHVLKRGEKLRDALRPILSRVAENLFLDKENNERDGERDSEGTTRAQVIVMCGSGMTACILYVALVQAGVNPRALAVYDGSWAEYAERRLLEHHGEGISPRLSDDEAAAWKAKLLHARLAPTRKCDL</sequence>
<dbReference type="EMBL" id="LN714488">
    <property type="protein sequence ID" value="CEL71381.1"/>
    <property type="molecule type" value="Genomic_DNA"/>
</dbReference>
<dbReference type="EMBL" id="CADU01000338">
    <property type="protein sequence ID" value="CCA30143.1"/>
    <property type="molecule type" value="Genomic_DNA"/>
</dbReference>
<dbReference type="SMART" id="SM00450">
    <property type="entry name" value="RHOD"/>
    <property type="match status" value="2"/>
</dbReference>
<evidence type="ECO:0000256" key="1">
    <source>
        <dbReference type="ARBA" id="ARBA00022679"/>
    </source>
</evidence>
<gene>
    <name evidence="6" type="ORF">BN1204_070240</name>
    <name evidence="5" type="ORF">NCLIV_070240</name>
</gene>
<dbReference type="GO" id="GO:0004792">
    <property type="term" value="F:thiosulfate-cyanide sulfurtransferase activity"/>
    <property type="evidence" value="ECO:0007669"/>
    <property type="project" value="TreeGrafter"/>
</dbReference>
<feature type="region of interest" description="Disordered" evidence="3">
    <location>
        <begin position="419"/>
        <end position="444"/>
    </location>
</feature>
<evidence type="ECO:0000313" key="5">
    <source>
        <dbReference type="EMBL" id="CCA30143.1"/>
    </source>
</evidence>
<dbReference type="GO" id="GO:0005739">
    <property type="term" value="C:mitochondrion"/>
    <property type="evidence" value="ECO:0007669"/>
    <property type="project" value="TreeGrafter"/>
</dbReference>
<feature type="region of interest" description="Disordered" evidence="3">
    <location>
        <begin position="307"/>
        <end position="342"/>
    </location>
</feature>
<reference evidence="6" key="3">
    <citation type="journal article" date="2015" name="PLoS ONE">
        <title>Comprehensive Evaluation of Toxoplasma gondii VEG and Neospora caninum LIV Genomes with Tachyzoite Stage Transcriptome and Proteome Defines Novel Transcript Features.</title>
        <authorList>
            <person name="Ramaprasad A."/>
            <person name="Mourier T."/>
            <person name="Naeem R."/>
            <person name="Malas T.B."/>
            <person name="Moussa E."/>
            <person name="Panigrahi A."/>
            <person name="Vermont S.J."/>
            <person name="Otto T.D."/>
            <person name="Wastling J."/>
            <person name="Pain A."/>
        </authorList>
    </citation>
    <scope>NUCLEOTIDE SEQUENCE</scope>
    <source>
        <strain evidence="6">Liverpool</strain>
    </source>
</reference>
<dbReference type="CDD" id="cd01448">
    <property type="entry name" value="TST_Repeat_1"/>
    <property type="match status" value="1"/>
</dbReference>
<name>F0JBB4_NEOCL</name>
<dbReference type="AlphaFoldDB" id="F0JBB4"/>
<feature type="domain" description="Rhodanese" evidence="4">
    <location>
        <begin position="466"/>
        <end position="628"/>
    </location>
</feature>
<evidence type="ECO:0000256" key="2">
    <source>
        <dbReference type="ARBA" id="ARBA00022737"/>
    </source>
</evidence>
<organism>
    <name type="scientific">Neospora caninum (strain Liverpool)</name>
    <dbReference type="NCBI Taxonomy" id="572307"/>
    <lineage>
        <taxon>Eukaryota</taxon>
        <taxon>Sar</taxon>
        <taxon>Alveolata</taxon>
        <taxon>Apicomplexa</taxon>
        <taxon>Conoidasida</taxon>
        <taxon>Coccidia</taxon>
        <taxon>Eucoccidiorida</taxon>
        <taxon>Eimeriorina</taxon>
        <taxon>Sarcocystidae</taxon>
        <taxon>Neospora</taxon>
    </lineage>
</organism>
<dbReference type="InterPro" id="IPR045078">
    <property type="entry name" value="TST/MPST-like"/>
</dbReference>
<feature type="domain" description="Rhodanese" evidence="4">
    <location>
        <begin position="246"/>
        <end position="293"/>
    </location>
</feature>
<protein>
    <submittedName>
        <fullName evidence="5">Thiosulfate sulfurtransferase, related</fullName>
    </submittedName>
</protein>
<reference evidence="5" key="2">
    <citation type="submission" date="2011-03" db="EMBL/GenBank/DDBJ databases">
        <authorList>
            <person name="Aslett M."/>
        </authorList>
    </citation>
    <scope>NUCLEOTIDE SEQUENCE</scope>
    <source>
        <strain evidence="5">Liverpool</strain>
    </source>
</reference>
<dbReference type="InterPro" id="IPR036873">
    <property type="entry name" value="Rhodanese-like_dom_sf"/>
</dbReference>
<dbReference type="SUPFAM" id="SSF52821">
    <property type="entry name" value="Rhodanese/Cell cycle control phosphatase"/>
    <property type="match status" value="3"/>
</dbReference>
<feature type="compositionally biased region" description="Basic and acidic residues" evidence="3">
    <location>
        <begin position="322"/>
        <end position="342"/>
    </location>
</feature>
<evidence type="ECO:0000313" key="6">
    <source>
        <dbReference type="EMBL" id="CEL71381.1"/>
    </source>
</evidence>
<dbReference type="PANTHER" id="PTHR11364:SF27">
    <property type="entry name" value="SULFURTRANSFERASE"/>
    <property type="match status" value="1"/>
</dbReference>
<feature type="compositionally biased region" description="Basic and acidic residues" evidence="3">
    <location>
        <begin position="425"/>
        <end position="435"/>
    </location>
</feature>
<proteinExistence type="predicted"/>
<accession>F0JBB4</accession>
<dbReference type="Gene3D" id="3.40.250.10">
    <property type="entry name" value="Rhodanese-like domain"/>
    <property type="match status" value="2"/>
</dbReference>
<evidence type="ECO:0000259" key="4">
    <source>
        <dbReference type="PROSITE" id="PS50206"/>
    </source>
</evidence>
<keyword evidence="1 5" id="KW-0808">Transferase</keyword>
<feature type="region of interest" description="Disordered" evidence="3">
    <location>
        <begin position="79"/>
        <end position="105"/>
    </location>
</feature>
<feature type="region of interest" description="Disordered" evidence="3">
    <location>
        <begin position="185"/>
        <end position="237"/>
    </location>
</feature>
<dbReference type="PROSITE" id="PS50206">
    <property type="entry name" value="RHODANESE_3"/>
    <property type="match status" value="2"/>
</dbReference>
<feature type="compositionally biased region" description="Basic and acidic residues" evidence="3">
    <location>
        <begin position="185"/>
        <end position="223"/>
    </location>
</feature>
<keyword evidence="2" id="KW-0677">Repeat</keyword>
<feature type="compositionally biased region" description="Basic and acidic residues" evidence="3">
    <location>
        <begin position="83"/>
        <end position="105"/>
    </location>
</feature>